<reference evidence="1 2" key="2">
    <citation type="journal article" date="2022" name="Mol. Ecol. Resour.">
        <title>The genomes of chicory, endive, great burdock and yacon provide insights into Asteraceae paleo-polyploidization history and plant inulin production.</title>
        <authorList>
            <person name="Fan W."/>
            <person name="Wang S."/>
            <person name="Wang H."/>
            <person name="Wang A."/>
            <person name="Jiang F."/>
            <person name="Liu H."/>
            <person name="Zhao H."/>
            <person name="Xu D."/>
            <person name="Zhang Y."/>
        </authorList>
    </citation>
    <scope>NUCLEOTIDE SEQUENCE [LARGE SCALE GENOMIC DNA]</scope>
    <source>
        <strain evidence="2">cv. Niubang</strain>
    </source>
</reference>
<gene>
    <name evidence="1" type="ORF">L6452_24664</name>
</gene>
<keyword evidence="2" id="KW-1185">Reference proteome</keyword>
<evidence type="ECO:0000313" key="1">
    <source>
        <dbReference type="EMBL" id="KAI3706731.1"/>
    </source>
</evidence>
<comment type="caution">
    <text evidence="1">The sequence shown here is derived from an EMBL/GenBank/DDBJ whole genome shotgun (WGS) entry which is preliminary data.</text>
</comment>
<reference evidence="2" key="1">
    <citation type="journal article" date="2022" name="Mol. Ecol. Resour.">
        <title>The genomes of chicory, endive, great burdock and yacon provide insights into Asteraceae palaeo-polyploidization history and plant inulin production.</title>
        <authorList>
            <person name="Fan W."/>
            <person name="Wang S."/>
            <person name="Wang H."/>
            <person name="Wang A."/>
            <person name="Jiang F."/>
            <person name="Liu H."/>
            <person name="Zhao H."/>
            <person name="Xu D."/>
            <person name="Zhang Y."/>
        </authorList>
    </citation>
    <scope>NUCLEOTIDE SEQUENCE [LARGE SCALE GENOMIC DNA]</scope>
    <source>
        <strain evidence="2">cv. Niubang</strain>
    </source>
</reference>
<name>A0ACB9A9Q9_ARCLA</name>
<protein>
    <submittedName>
        <fullName evidence="1">Uncharacterized protein</fullName>
    </submittedName>
</protein>
<proteinExistence type="predicted"/>
<dbReference type="EMBL" id="CM042054">
    <property type="protein sequence ID" value="KAI3706731.1"/>
    <property type="molecule type" value="Genomic_DNA"/>
</dbReference>
<dbReference type="Proteomes" id="UP001055879">
    <property type="component" value="Linkage Group LG08"/>
</dbReference>
<accession>A0ACB9A9Q9</accession>
<evidence type="ECO:0000313" key="2">
    <source>
        <dbReference type="Proteomes" id="UP001055879"/>
    </source>
</evidence>
<organism evidence="1 2">
    <name type="scientific">Arctium lappa</name>
    <name type="common">Greater burdock</name>
    <name type="synonym">Lappa major</name>
    <dbReference type="NCBI Taxonomy" id="4217"/>
    <lineage>
        <taxon>Eukaryota</taxon>
        <taxon>Viridiplantae</taxon>
        <taxon>Streptophyta</taxon>
        <taxon>Embryophyta</taxon>
        <taxon>Tracheophyta</taxon>
        <taxon>Spermatophyta</taxon>
        <taxon>Magnoliopsida</taxon>
        <taxon>eudicotyledons</taxon>
        <taxon>Gunneridae</taxon>
        <taxon>Pentapetalae</taxon>
        <taxon>asterids</taxon>
        <taxon>campanulids</taxon>
        <taxon>Asterales</taxon>
        <taxon>Asteraceae</taxon>
        <taxon>Carduoideae</taxon>
        <taxon>Cardueae</taxon>
        <taxon>Arctiinae</taxon>
        <taxon>Arctium</taxon>
    </lineage>
</organism>
<sequence length="483" mass="54548">MDSSTHQKSTNANPNQKKRNASHALVSDQDHVNRNQELLQYVSPAKRYRQISLGANNDNTGGLGSSSECHAATPVVKTEIIGLVKETFASLESLAVGFRFIPTDKELVTHYLLRKIKNQDLPNKNVRDVDIYEDHPENIVENHPQATEEQWLFFSPRNRKYTNGSRPDRKAGNGYWKATGPDKEITNDDGIKIGDKKSLVYHEGHPPKGIKTDWVMHEYVVAGHQRPRLDKSDMKLDDCVLCKIYKKEKRGRRQANNINQVVSDQQQQQSNIQDKNPTTGDHGENNVQVIYDSTNQDHHANRLEGVRVPIPDQEPRSKQAVLLPMSVVSIQEPNPRNFQFKNKGVVQNSFGYCCHSSMGLHNSLSNYDMRFAQPVAPPPVPPPPYHPFCSGPNYMINVPHEILDFNWPVPSHINQQSLQVAGPPADGGGDGSDQFMEFSELVFSEDDLNNYDYDLGFDELGQLNSSEQLIVPKHENKTNEDRS</sequence>